<gene>
    <name evidence="1" type="ORF">MGWOODY_Smn859</name>
</gene>
<protein>
    <submittedName>
        <fullName evidence="1">Uncharacterized protein</fullName>
    </submittedName>
</protein>
<accession>A0A160TNG7</accession>
<name>A0A160TNG7_9ZZZZ</name>
<sequence>MSTINGEQWEKELRALLDQIQAHPSRDSSQERQRIAVLKNLVATRGKAVPA</sequence>
<evidence type="ECO:0000313" key="1">
    <source>
        <dbReference type="EMBL" id="CUS45434.1"/>
    </source>
</evidence>
<dbReference type="AlphaFoldDB" id="A0A160TNG7"/>
<dbReference type="EMBL" id="CZQE01000259">
    <property type="protein sequence ID" value="CUS45434.1"/>
    <property type="molecule type" value="Genomic_DNA"/>
</dbReference>
<proteinExistence type="predicted"/>
<organism evidence="1">
    <name type="scientific">hydrothermal vent metagenome</name>
    <dbReference type="NCBI Taxonomy" id="652676"/>
    <lineage>
        <taxon>unclassified sequences</taxon>
        <taxon>metagenomes</taxon>
        <taxon>ecological metagenomes</taxon>
    </lineage>
</organism>
<reference evidence="1" key="1">
    <citation type="submission" date="2015-10" db="EMBL/GenBank/DDBJ databases">
        <authorList>
            <person name="Gilbert D.G."/>
        </authorList>
    </citation>
    <scope>NUCLEOTIDE SEQUENCE</scope>
</reference>